<dbReference type="Proteomes" id="UP000290289">
    <property type="component" value="Chromosome 2"/>
</dbReference>
<gene>
    <name evidence="1" type="ORF">DVH24_006593</name>
</gene>
<dbReference type="InterPro" id="IPR011047">
    <property type="entry name" value="Quinoprotein_ADH-like_sf"/>
</dbReference>
<reference evidence="1 2" key="1">
    <citation type="submission" date="2018-10" db="EMBL/GenBank/DDBJ databases">
        <title>A high-quality apple genome assembly.</title>
        <authorList>
            <person name="Hu J."/>
        </authorList>
    </citation>
    <scope>NUCLEOTIDE SEQUENCE [LARGE SCALE GENOMIC DNA]</scope>
    <source>
        <strain evidence="2">cv. HFTH1</strain>
        <tissue evidence="1">Young leaf</tissue>
    </source>
</reference>
<dbReference type="SUPFAM" id="SSF50998">
    <property type="entry name" value="Quinoprotein alcohol dehydrogenase-like"/>
    <property type="match status" value="1"/>
</dbReference>
<evidence type="ECO:0000313" key="2">
    <source>
        <dbReference type="Proteomes" id="UP000290289"/>
    </source>
</evidence>
<protein>
    <submittedName>
        <fullName evidence="1">Uncharacterized protein</fullName>
    </submittedName>
</protein>
<organism evidence="1 2">
    <name type="scientific">Malus domestica</name>
    <name type="common">Apple</name>
    <name type="synonym">Pyrus malus</name>
    <dbReference type="NCBI Taxonomy" id="3750"/>
    <lineage>
        <taxon>Eukaryota</taxon>
        <taxon>Viridiplantae</taxon>
        <taxon>Streptophyta</taxon>
        <taxon>Embryophyta</taxon>
        <taxon>Tracheophyta</taxon>
        <taxon>Spermatophyta</taxon>
        <taxon>Magnoliopsida</taxon>
        <taxon>eudicotyledons</taxon>
        <taxon>Gunneridae</taxon>
        <taxon>Pentapetalae</taxon>
        <taxon>rosids</taxon>
        <taxon>fabids</taxon>
        <taxon>Rosales</taxon>
        <taxon>Rosaceae</taxon>
        <taxon>Amygdaloideae</taxon>
        <taxon>Maleae</taxon>
        <taxon>Malus</taxon>
    </lineage>
</organism>
<accession>A0A498KD97</accession>
<name>A0A498KD97_MALDO</name>
<dbReference type="EMBL" id="RDQH01000328">
    <property type="protein sequence ID" value="RXI05336.1"/>
    <property type="molecule type" value="Genomic_DNA"/>
</dbReference>
<comment type="caution">
    <text evidence="1">The sequence shown here is derived from an EMBL/GenBank/DDBJ whole genome shotgun (WGS) entry which is preliminary data.</text>
</comment>
<dbReference type="AlphaFoldDB" id="A0A498KD97"/>
<sequence>MIQWQARSHPSFLQRMETYQQARDFDCSCLEVLALTVYQYSKQSLNPCSHLVFAGSAAGYALRWDIRTMSCLWETRVSPYRVYSFGGLDGMLRFLNQNTGDVI</sequence>
<keyword evidence="2" id="KW-1185">Reference proteome</keyword>
<proteinExistence type="predicted"/>
<evidence type="ECO:0000313" key="1">
    <source>
        <dbReference type="EMBL" id="RXI05336.1"/>
    </source>
</evidence>